<accession>A0A3B1A895</accession>
<dbReference type="AlphaFoldDB" id="A0A3B1A895"/>
<name>A0A3B1A895_9ZZZZ</name>
<protein>
    <submittedName>
        <fullName evidence="1">Uncharacterized protein</fullName>
    </submittedName>
</protein>
<sequence>MLIKAQEGFREHALFCKERKKTACSRTPIAWRYTIK</sequence>
<gene>
    <name evidence="1" type="ORF">MNBD_GAMMA22-3140</name>
</gene>
<evidence type="ECO:0000313" key="1">
    <source>
        <dbReference type="EMBL" id="VAW94429.1"/>
    </source>
</evidence>
<organism evidence="1">
    <name type="scientific">hydrothermal vent metagenome</name>
    <dbReference type="NCBI Taxonomy" id="652676"/>
    <lineage>
        <taxon>unclassified sequences</taxon>
        <taxon>metagenomes</taxon>
        <taxon>ecological metagenomes</taxon>
    </lineage>
</organism>
<dbReference type="EMBL" id="UOFS01000016">
    <property type="protein sequence ID" value="VAW94429.1"/>
    <property type="molecule type" value="Genomic_DNA"/>
</dbReference>
<proteinExistence type="predicted"/>
<reference evidence="1" key="1">
    <citation type="submission" date="2018-06" db="EMBL/GenBank/DDBJ databases">
        <authorList>
            <person name="Zhirakovskaya E."/>
        </authorList>
    </citation>
    <scope>NUCLEOTIDE SEQUENCE</scope>
</reference>